<dbReference type="OrthoDB" id="25019at2157"/>
<comment type="similarity">
    <text evidence="1">Belongs to the TolB family.</text>
</comment>
<feature type="transmembrane region" description="Helical" evidence="2">
    <location>
        <begin position="380"/>
        <end position="399"/>
    </location>
</feature>
<dbReference type="PANTHER" id="PTHR36842">
    <property type="entry name" value="PROTEIN TOLB HOMOLOG"/>
    <property type="match status" value="1"/>
</dbReference>
<evidence type="ECO:0000313" key="4">
    <source>
        <dbReference type="Proteomes" id="UP000027093"/>
    </source>
</evidence>
<proteinExistence type="inferred from homology"/>
<name>A0A060HM57_9ARCH</name>
<protein>
    <submittedName>
        <fullName evidence="3">Uncharacterized protein</fullName>
    </submittedName>
</protein>
<evidence type="ECO:0000256" key="2">
    <source>
        <dbReference type="SAM" id="Phobius"/>
    </source>
</evidence>
<keyword evidence="2" id="KW-0812">Transmembrane</keyword>
<dbReference type="STRING" id="926571.NVIE_020090"/>
<dbReference type="KEGG" id="nvn:NVIE_020090"/>
<keyword evidence="2" id="KW-1133">Transmembrane helix</keyword>
<accession>A0A060HM57</accession>
<keyword evidence="4" id="KW-1185">Reference proteome</keyword>
<organism evidence="3 4">
    <name type="scientific">Nitrososphaera viennensis EN76</name>
    <dbReference type="NCBI Taxonomy" id="926571"/>
    <lineage>
        <taxon>Archaea</taxon>
        <taxon>Nitrososphaerota</taxon>
        <taxon>Nitrososphaeria</taxon>
        <taxon>Nitrososphaerales</taxon>
        <taxon>Nitrososphaeraceae</taxon>
        <taxon>Nitrososphaera</taxon>
    </lineage>
</organism>
<dbReference type="Pfam" id="PF07676">
    <property type="entry name" value="PD40"/>
    <property type="match status" value="1"/>
</dbReference>
<dbReference type="HOGENOM" id="CLU_679014_0_0_2"/>
<dbReference type="GeneID" id="74947246"/>
<dbReference type="RefSeq" id="WP_144239633.1">
    <property type="nucleotide sequence ID" value="NZ_CP007536.1"/>
</dbReference>
<dbReference type="SUPFAM" id="SSF69304">
    <property type="entry name" value="Tricorn protease N-terminal domain"/>
    <property type="match status" value="1"/>
</dbReference>
<dbReference type="Proteomes" id="UP000027093">
    <property type="component" value="Chromosome"/>
</dbReference>
<dbReference type="InterPro" id="IPR011042">
    <property type="entry name" value="6-blade_b-propeller_TolB-like"/>
</dbReference>
<dbReference type="AlphaFoldDB" id="A0A060HM57"/>
<dbReference type="InterPro" id="IPR011659">
    <property type="entry name" value="WD40"/>
</dbReference>
<dbReference type="PANTHER" id="PTHR36842:SF1">
    <property type="entry name" value="PROTEIN TOLB"/>
    <property type="match status" value="1"/>
</dbReference>
<evidence type="ECO:0000256" key="1">
    <source>
        <dbReference type="ARBA" id="ARBA00009820"/>
    </source>
</evidence>
<keyword evidence="2" id="KW-0472">Membrane</keyword>
<sequence>MLRMLGIMSTFVIVLLLNMISSLAGVAFAQPSLQDSYQLTTFGSQPDWSPDGNRILFVSYSTYGPSTSEIWEINIDGSNPRLVKASDNTGVFHPKYSPDGKHIGFIGSAKADSTTSIFVANIDGSDSREYIKDNYISTFTWTPDGNIIYVQYNTTAENAASIKLLQASGDAGSQVRLLKRVSISDMGANATMLSIAGNIAVSENGTKLLFTAYTGPNGDIYSLDLSNGNLQKIGSNNSELHGLSFVGMSADGHTMFVSESGSFSSPSNTLYSVDLKNAKEKVQLSTSGNFDYSVYEKLGSNATIATDSGNSTGFTFKPFIAYAFADAYPASFDKDTWSKFGIYIACSDKCEPRAPTAFSGGYIVENGKYVKTQTLSTSQLSFILIPLTGAGIGVAAVYLRKRRRK</sequence>
<dbReference type="EMBL" id="CP007536">
    <property type="protein sequence ID" value="AIC16265.1"/>
    <property type="molecule type" value="Genomic_DNA"/>
</dbReference>
<gene>
    <name evidence="3" type="ORF">NVIE_020090</name>
</gene>
<dbReference type="Gene3D" id="2.120.10.30">
    <property type="entry name" value="TolB, C-terminal domain"/>
    <property type="match status" value="2"/>
</dbReference>
<reference evidence="3 4" key="1">
    <citation type="journal article" date="2014" name="Int. J. Syst. Evol. Microbiol.">
        <title>Nitrososphaera viennensis gen. nov., sp. nov., an aerobic and mesophilic, ammonia-oxidizing archaeon from soil and a member of the archaeal phylum Thaumarchaeota.</title>
        <authorList>
            <person name="Stieglmeier M."/>
            <person name="Klingl A."/>
            <person name="Alves R.J."/>
            <person name="Rittmann S.K."/>
            <person name="Melcher M."/>
            <person name="Leisch N."/>
            <person name="Schleper C."/>
        </authorList>
    </citation>
    <scope>NUCLEOTIDE SEQUENCE [LARGE SCALE GENOMIC DNA]</scope>
    <source>
        <strain evidence="3">EN76</strain>
    </source>
</reference>
<evidence type="ECO:0000313" key="3">
    <source>
        <dbReference type="EMBL" id="AIC16265.1"/>
    </source>
</evidence>